<feature type="signal peptide" evidence="1">
    <location>
        <begin position="1"/>
        <end position="19"/>
    </location>
</feature>
<keyword evidence="1" id="KW-0732">Signal</keyword>
<name>A0AAD7CXH1_MYCRO</name>
<reference evidence="2" key="1">
    <citation type="submission" date="2023-03" db="EMBL/GenBank/DDBJ databases">
        <title>Massive genome expansion in bonnet fungi (Mycena s.s.) driven by repeated elements and novel gene families across ecological guilds.</title>
        <authorList>
            <consortium name="Lawrence Berkeley National Laboratory"/>
            <person name="Harder C.B."/>
            <person name="Miyauchi S."/>
            <person name="Viragh M."/>
            <person name="Kuo A."/>
            <person name="Thoen E."/>
            <person name="Andreopoulos B."/>
            <person name="Lu D."/>
            <person name="Skrede I."/>
            <person name="Drula E."/>
            <person name="Henrissat B."/>
            <person name="Morin E."/>
            <person name="Kohler A."/>
            <person name="Barry K."/>
            <person name="LaButti K."/>
            <person name="Morin E."/>
            <person name="Salamov A."/>
            <person name="Lipzen A."/>
            <person name="Mereny Z."/>
            <person name="Hegedus B."/>
            <person name="Baldrian P."/>
            <person name="Stursova M."/>
            <person name="Weitz H."/>
            <person name="Taylor A."/>
            <person name="Grigoriev I.V."/>
            <person name="Nagy L.G."/>
            <person name="Martin F."/>
            <person name="Kauserud H."/>
        </authorList>
    </citation>
    <scope>NUCLEOTIDE SEQUENCE</scope>
    <source>
        <strain evidence="2">CBHHK067</strain>
    </source>
</reference>
<organism evidence="2 3">
    <name type="scientific">Mycena rosella</name>
    <name type="common">Pink bonnet</name>
    <name type="synonym">Agaricus rosellus</name>
    <dbReference type="NCBI Taxonomy" id="1033263"/>
    <lineage>
        <taxon>Eukaryota</taxon>
        <taxon>Fungi</taxon>
        <taxon>Dikarya</taxon>
        <taxon>Basidiomycota</taxon>
        <taxon>Agaricomycotina</taxon>
        <taxon>Agaricomycetes</taxon>
        <taxon>Agaricomycetidae</taxon>
        <taxon>Agaricales</taxon>
        <taxon>Marasmiineae</taxon>
        <taxon>Mycenaceae</taxon>
        <taxon>Mycena</taxon>
    </lineage>
</organism>
<dbReference type="Proteomes" id="UP001221757">
    <property type="component" value="Unassembled WGS sequence"/>
</dbReference>
<evidence type="ECO:0000313" key="3">
    <source>
        <dbReference type="Proteomes" id="UP001221757"/>
    </source>
</evidence>
<keyword evidence="3" id="KW-1185">Reference proteome</keyword>
<dbReference type="EMBL" id="JARKIE010000190">
    <property type="protein sequence ID" value="KAJ7669007.1"/>
    <property type="molecule type" value="Genomic_DNA"/>
</dbReference>
<evidence type="ECO:0000256" key="1">
    <source>
        <dbReference type="SAM" id="SignalP"/>
    </source>
</evidence>
<dbReference type="AlphaFoldDB" id="A0AAD7CXH1"/>
<evidence type="ECO:0000313" key="2">
    <source>
        <dbReference type="EMBL" id="KAJ7669007.1"/>
    </source>
</evidence>
<gene>
    <name evidence="2" type="ORF">B0H17DRAFT_216476</name>
</gene>
<accession>A0AAD7CXH1</accession>
<comment type="caution">
    <text evidence="2">The sequence shown here is derived from an EMBL/GenBank/DDBJ whole genome shotgun (WGS) entry which is preliminary data.</text>
</comment>
<proteinExistence type="predicted"/>
<protein>
    <submittedName>
        <fullName evidence="2">Uncharacterized protein</fullName>
    </submittedName>
</protein>
<feature type="chain" id="PRO_5042237735" evidence="1">
    <location>
        <begin position="20"/>
        <end position="255"/>
    </location>
</feature>
<sequence length="255" mass="28768">MSSTLMLSTLPSMFASSAAYLDPFWDLCTDEGTLIFYHYHWGLSVYENVPANTPVDHAADKCLRPVASVGEPQLRTKEVTAISLAVFEALSNAFPDFPTQMTEENQMTGDKVFESIRAQLVYAIPDLMRGPRSDPKCLVVFEEFKELVMFLESLWPQEKTSGLVYIAGSEGIGKTYSLYYILLTRLWKAEPVILSRGQISYFFSEEGVHISYESPNSEEARLWALANRVASSRDPRPDPSQPICMPGMWPDRCRP</sequence>